<sequence length="67" mass="7592">MQFTNLVVALAAAFMFGSAVAQVEGHSPLPNRFKRDCIKPHYPCRYDSECCSRSCDHKIIRESKCRA</sequence>
<dbReference type="Proteomes" id="UP000800235">
    <property type="component" value="Unassembled WGS sequence"/>
</dbReference>
<comment type="caution">
    <text evidence="2">The sequence shown here is derived from an EMBL/GenBank/DDBJ whole genome shotgun (WGS) entry which is preliminary data.</text>
</comment>
<accession>A0A9P4NHB2</accession>
<evidence type="ECO:0000313" key="2">
    <source>
        <dbReference type="EMBL" id="KAF2421472.1"/>
    </source>
</evidence>
<dbReference type="AlphaFoldDB" id="A0A9P4NHB2"/>
<keyword evidence="1" id="KW-0732">Signal</keyword>
<evidence type="ECO:0000313" key="3">
    <source>
        <dbReference type="Proteomes" id="UP000800235"/>
    </source>
</evidence>
<name>A0A9P4NHB2_9PEZI</name>
<protein>
    <submittedName>
        <fullName evidence="2">Uncharacterized protein</fullName>
    </submittedName>
</protein>
<keyword evidence="3" id="KW-1185">Reference proteome</keyword>
<dbReference type="EMBL" id="MU007098">
    <property type="protein sequence ID" value="KAF2421472.1"/>
    <property type="molecule type" value="Genomic_DNA"/>
</dbReference>
<reference evidence="2" key="1">
    <citation type="journal article" date="2020" name="Stud. Mycol.">
        <title>101 Dothideomycetes genomes: a test case for predicting lifestyles and emergence of pathogens.</title>
        <authorList>
            <person name="Haridas S."/>
            <person name="Albert R."/>
            <person name="Binder M."/>
            <person name="Bloem J."/>
            <person name="Labutti K."/>
            <person name="Salamov A."/>
            <person name="Andreopoulos B."/>
            <person name="Baker S."/>
            <person name="Barry K."/>
            <person name="Bills G."/>
            <person name="Bluhm B."/>
            <person name="Cannon C."/>
            <person name="Castanera R."/>
            <person name="Culley D."/>
            <person name="Daum C."/>
            <person name="Ezra D."/>
            <person name="Gonzalez J."/>
            <person name="Henrissat B."/>
            <person name="Kuo A."/>
            <person name="Liang C."/>
            <person name="Lipzen A."/>
            <person name="Lutzoni F."/>
            <person name="Magnuson J."/>
            <person name="Mondo S."/>
            <person name="Nolan M."/>
            <person name="Ohm R."/>
            <person name="Pangilinan J."/>
            <person name="Park H.-J."/>
            <person name="Ramirez L."/>
            <person name="Alfaro M."/>
            <person name="Sun H."/>
            <person name="Tritt A."/>
            <person name="Yoshinaga Y."/>
            <person name="Zwiers L.-H."/>
            <person name="Turgeon B."/>
            <person name="Goodwin S."/>
            <person name="Spatafora J."/>
            <person name="Crous P."/>
            <person name="Grigoriev I."/>
        </authorList>
    </citation>
    <scope>NUCLEOTIDE SEQUENCE</scope>
    <source>
        <strain evidence="2">CBS 130266</strain>
    </source>
</reference>
<feature type="signal peptide" evidence="1">
    <location>
        <begin position="1"/>
        <end position="21"/>
    </location>
</feature>
<organism evidence="2 3">
    <name type="scientific">Tothia fuscella</name>
    <dbReference type="NCBI Taxonomy" id="1048955"/>
    <lineage>
        <taxon>Eukaryota</taxon>
        <taxon>Fungi</taxon>
        <taxon>Dikarya</taxon>
        <taxon>Ascomycota</taxon>
        <taxon>Pezizomycotina</taxon>
        <taxon>Dothideomycetes</taxon>
        <taxon>Pleosporomycetidae</taxon>
        <taxon>Venturiales</taxon>
        <taxon>Cylindrosympodiaceae</taxon>
        <taxon>Tothia</taxon>
    </lineage>
</organism>
<gene>
    <name evidence="2" type="ORF">EJ08DRAFT_653410</name>
</gene>
<evidence type="ECO:0000256" key="1">
    <source>
        <dbReference type="SAM" id="SignalP"/>
    </source>
</evidence>
<proteinExistence type="predicted"/>
<feature type="chain" id="PRO_5040272232" evidence="1">
    <location>
        <begin position="22"/>
        <end position="67"/>
    </location>
</feature>